<accession>A0A1L8R8G8</accession>
<dbReference type="OrthoDB" id="9766854at2"/>
<dbReference type="AlphaFoldDB" id="A0A1L8R8G8"/>
<proteinExistence type="predicted"/>
<evidence type="ECO:0000313" key="2">
    <source>
        <dbReference type="EMBL" id="OJG16043.1"/>
    </source>
</evidence>
<organism evidence="2 3">
    <name type="scientific">Enterococcus canintestini</name>
    <dbReference type="NCBI Taxonomy" id="317010"/>
    <lineage>
        <taxon>Bacteria</taxon>
        <taxon>Bacillati</taxon>
        <taxon>Bacillota</taxon>
        <taxon>Bacilli</taxon>
        <taxon>Lactobacillales</taxon>
        <taxon>Enterococcaceae</taxon>
        <taxon>Enterococcus</taxon>
    </lineage>
</organism>
<feature type="transmembrane region" description="Helical" evidence="1">
    <location>
        <begin position="61"/>
        <end position="87"/>
    </location>
</feature>
<keyword evidence="1" id="KW-1133">Transmembrane helix</keyword>
<dbReference type="EMBL" id="JXKG01000003">
    <property type="protein sequence ID" value="OJG16043.1"/>
    <property type="molecule type" value="Genomic_DNA"/>
</dbReference>
<reference evidence="2 3" key="1">
    <citation type="submission" date="2014-12" db="EMBL/GenBank/DDBJ databases">
        <title>Draft genome sequences of 29 type strains of Enterococci.</title>
        <authorList>
            <person name="Zhong Z."/>
            <person name="Sun Z."/>
            <person name="Liu W."/>
            <person name="Zhang W."/>
            <person name="Zhang H."/>
        </authorList>
    </citation>
    <scope>NUCLEOTIDE SEQUENCE [LARGE SCALE GENOMIC DNA]</scope>
    <source>
        <strain evidence="2 3">DSM 21207</strain>
    </source>
</reference>
<sequence length="182" mass="19913">MNRSTKIFAICALAVCVNIILGTIIASARIPFLYFDVVGTIFVAANFEIRYGILTAIVTSLVISIVSGPLFLPFIFVSIAIAIITNLMAKNGFDYKRAFFTGILLTLLGSLISAPIRLIMFGGFSNSITDFLIISLKANGQKMITSAYWGAVTDSIVDKILSCLVVAWIMKHPILNRSRLHF</sequence>
<evidence type="ECO:0000256" key="1">
    <source>
        <dbReference type="SAM" id="Phobius"/>
    </source>
</evidence>
<evidence type="ECO:0000313" key="3">
    <source>
        <dbReference type="Proteomes" id="UP000182835"/>
    </source>
</evidence>
<name>A0A1L8R8G8_9ENTE</name>
<evidence type="ECO:0008006" key="4">
    <source>
        <dbReference type="Google" id="ProtNLM"/>
    </source>
</evidence>
<dbReference type="STRING" id="317010.RU96_GL001540"/>
<dbReference type="Gene3D" id="1.10.1760.20">
    <property type="match status" value="1"/>
</dbReference>
<protein>
    <recommendedName>
        <fullName evidence="4">Integral membrane protein</fullName>
    </recommendedName>
</protein>
<feature type="transmembrane region" description="Helical" evidence="1">
    <location>
        <begin position="32"/>
        <end position="49"/>
    </location>
</feature>
<keyword evidence="1" id="KW-0472">Membrane</keyword>
<feature type="transmembrane region" description="Helical" evidence="1">
    <location>
        <begin position="99"/>
        <end position="119"/>
    </location>
</feature>
<gene>
    <name evidence="2" type="ORF">RU96_GL001540</name>
</gene>
<dbReference type="Proteomes" id="UP000182835">
    <property type="component" value="Unassembled WGS sequence"/>
</dbReference>
<keyword evidence="1" id="KW-0812">Transmembrane</keyword>
<dbReference type="RefSeq" id="WP_071864075.1">
    <property type="nucleotide sequence ID" value="NZ_JBHLVQ010000033.1"/>
</dbReference>
<feature type="transmembrane region" description="Helical" evidence="1">
    <location>
        <begin position="7"/>
        <end position="26"/>
    </location>
</feature>
<comment type="caution">
    <text evidence="2">The sequence shown here is derived from an EMBL/GenBank/DDBJ whole genome shotgun (WGS) entry which is preliminary data.</text>
</comment>